<dbReference type="Gene3D" id="3.10.20.90">
    <property type="entry name" value="Phosphatidylinositol 3-kinase Catalytic Subunit, Chain A, domain 1"/>
    <property type="match status" value="1"/>
</dbReference>
<evidence type="ECO:0000313" key="3">
    <source>
        <dbReference type="Proteomes" id="UP000281553"/>
    </source>
</evidence>
<dbReference type="SMART" id="SM00666">
    <property type="entry name" value="PB1"/>
    <property type="match status" value="1"/>
</dbReference>
<evidence type="ECO:0000313" key="2">
    <source>
        <dbReference type="EMBL" id="VDN31267.1"/>
    </source>
</evidence>
<accession>A0A3P7NA50</accession>
<dbReference type="PANTHER" id="PTHR14102:SF11">
    <property type="entry name" value="LD29223P"/>
    <property type="match status" value="1"/>
</dbReference>
<dbReference type="EMBL" id="UYRU01080663">
    <property type="protein sequence ID" value="VDN31267.1"/>
    <property type="molecule type" value="Genomic_DNA"/>
</dbReference>
<organism evidence="2 3">
    <name type="scientific">Dibothriocephalus latus</name>
    <name type="common">Fish tapeworm</name>
    <name type="synonym">Diphyllobothrium latum</name>
    <dbReference type="NCBI Taxonomy" id="60516"/>
    <lineage>
        <taxon>Eukaryota</taxon>
        <taxon>Metazoa</taxon>
        <taxon>Spiralia</taxon>
        <taxon>Lophotrochozoa</taxon>
        <taxon>Platyhelminthes</taxon>
        <taxon>Cestoda</taxon>
        <taxon>Eucestoda</taxon>
        <taxon>Diphyllobothriidea</taxon>
        <taxon>Diphyllobothriidae</taxon>
        <taxon>Dibothriocephalus</taxon>
    </lineage>
</organism>
<protein>
    <recommendedName>
        <fullName evidence="1">PB1 domain-containing protein</fullName>
    </recommendedName>
</protein>
<dbReference type="SUPFAM" id="SSF54277">
    <property type="entry name" value="CAD &amp; PB1 domains"/>
    <property type="match status" value="1"/>
</dbReference>
<gene>
    <name evidence="2" type="ORF">DILT_LOCUS15716</name>
</gene>
<dbReference type="PANTHER" id="PTHR14102">
    <property type="entry name" value="PAR-6-RELATED"/>
    <property type="match status" value="1"/>
</dbReference>
<reference evidence="2 3" key="1">
    <citation type="submission" date="2018-11" db="EMBL/GenBank/DDBJ databases">
        <authorList>
            <consortium name="Pathogen Informatics"/>
        </authorList>
    </citation>
    <scope>NUCLEOTIDE SEQUENCE [LARGE SCALE GENOMIC DNA]</scope>
</reference>
<keyword evidence="3" id="KW-1185">Reference proteome</keyword>
<dbReference type="Pfam" id="PF00564">
    <property type="entry name" value="PB1"/>
    <property type="match status" value="1"/>
</dbReference>
<name>A0A3P7NA50_DIBLA</name>
<dbReference type="PROSITE" id="PS51745">
    <property type="entry name" value="PB1"/>
    <property type="match status" value="1"/>
</dbReference>
<sequence length="149" mass="16988">MVPLEVKSKFNAEFRRLSIDPSSIKSFEDLYNILERVHGLYNVKFVIQYVDPKENTLLPINNDKNCERALSVATNPLRILIQLKGESYGELRGYKAPNAVFMRKKPAELVRSIGSEKPKPGHQSITLLDDFHKVSSIIDDGTVPECMRR</sequence>
<dbReference type="InterPro" id="IPR051741">
    <property type="entry name" value="PAR6_homolog"/>
</dbReference>
<feature type="domain" description="PB1" evidence="1">
    <location>
        <begin position="3"/>
        <end position="84"/>
    </location>
</feature>
<dbReference type="OrthoDB" id="5868434at2759"/>
<dbReference type="GO" id="GO:0007098">
    <property type="term" value="P:centrosome cycle"/>
    <property type="evidence" value="ECO:0007669"/>
    <property type="project" value="TreeGrafter"/>
</dbReference>
<dbReference type="InterPro" id="IPR000270">
    <property type="entry name" value="PB1_dom"/>
</dbReference>
<proteinExistence type="predicted"/>
<evidence type="ECO:0000259" key="1">
    <source>
        <dbReference type="PROSITE" id="PS51745"/>
    </source>
</evidence>
<dbReference type="AlphaFoldDB" id="A0A3P7NA50"/>
<dbReference type="InterPro" id="IPR053793">
    <property type="entry name" value="PB1-like"/>
</dbReference>
<dbReference type="Proteomes" id="UP000281553">
    <property type="component" value="Unassembled WGS sequence"/>
</dbReference>